<dbReference type="Gene3D" id="3.10.50.10">
    <property type="match status" value="1"/>
</dbReference>
<evidence type="ECO:0000313" key="2">
    <source>
        <dbReference type="EMBL" id="QNB47600.1"/>
    </source>
</evidence>
<gene>
    <name evidence="2" type="ORF">BR63_15750</name>
</gene>
<keyword evidence="2" id="KW-0378">Hydrolase</keyword>
<dbReference type="InterPro" id="IPR029070">
    <property type="entry name" value="Chitinase_insertion_sf"/>
</dbReference>
<dbReference type="AlphaFoldDB" id="A0A7G6E696"/>
<dbReference type="GO" id="GO:0005975">
    <property type="term" value="P:carbohydrate metabolic process"/>
    <property type="evidence" value="ECO:0007669"/>
    <property type="project" value="InterPro"/>
</dbReference>
<dbReference type="SUPFAM" id="SSF55383">
    <property type="entry name" value="Copper amine oxidase, domain N"/>
    <property type="match status" value="1"/>
</dbReference>
<dbReference type="SUPFAM" id="SSF51445">
    <property type="entry name" value="(Trans)glycosidases"/>
    <property type="match status" value="1"/>
</dbReference>
<dbReference type="PROSITE" id="PS51910">
    <property type="entry name" value="GH18_2"/>
    <property type="match status" value="1"/>
</dbReference>
<sequence length="559" mass="65322">MSTPLRRVPKTQDKGPLVAILVLALLVLLYFSPGFFRGNLNPGSQPQIYYRGNLFKENALYREGQVYLPFTFFKEHIDPSLQWDEKRKYVIITTNKNVYHFPLGKLEGMLNLEPYSFTYPVINVNGEIYLPADPIQNYYDLEIKNWEDEKIVSIHDLKKPVQQGVVLETAKLRARPDKRSVWTGEITRDTQAAILKEDNGWYWLETEKGLMGYLEKRKVKLTEIVNREIKKEIYQPWNPLGRPIFLAWEFVNTTTVNPDKIGKLPGLQVISPTWFHLQEEGLVRNNGDKKFVDWAHQNGRQVWGLFDNSFNPELTHKMLNDTDLRIKVIKQLLSYVDLYQLDGINLDFENVYLKDKEALVQFVRELTPLLHEKERTVSIDVTFKSKSENWSLFYDRKALGEIVDYVMVMAYDEHGRSSPVAGSVASLPWVERGLQELLQEVPNDKVLLGVPFYTRLWKVEKDETGKINLSSQALSMEQAEKWIKEHKGQIVLDEASGQNYVEVKEGEATYKMWLEDSHSIKKRIELMKKYRLAGIAAWRRGFEKEELWPVMTELLNKRW</sequence>
<proteinExistence type="predicted"/>
<accession>A0A7G6E696</accession>
<dbReference type="Pfam" id="PF07833">
    <property type="entry name" value="Cu_amine_oxidN1"/>
    <property type="match status" value="1"/>
</dbReference>
<dbReference type="EMBL" id="CP045798">
    <property type="protein sequence ID" value="QNB47600.1"/>
    <property type="molecule type" value="Genomic_DNA"/>
</dbReference>
<dbReference type="Pfam" id="PF00704">
    <property type="entry name" value="Glyco_hydro_18"/>
    <property type="match status" value="1"/>
</dbReference>
<protein>
    <submittedName>
        <fullName evidence="2">Glycosyl hydrolase</fullName>
    </submittedName>
</protein>
<reference evidence="2 3" key="1">
    <citation type="journal article" date="2019" name="Front. Microbiol.">
        <title>Thermoanaerosceptrum fracticalcis gen. nov. sp. nov., a Novel Fumarate-Fermenting Microorganism From a Deep Fractured Carbonate Aquifer of the US Great Basin.</title>
        <authorList>
            <person name="Hamilton-Brehm S.D."/>
            <person name="Stewart L.E."/>
            <person name="Zavarin M."/>
            <person name="Caldwell M."/>
            <person name="Lawson P.A."/>
            <person name="Onstott T.C."/>
            <person name="Grzymski J."/>
            <person name="Neveux I."/>
            <person name="Lollar B.S."/>
            <person name="Russell C.E."/>
            <person name="Moser D.P."/>
        </authorList>
    </citation>
    <scope>NUCLEOTIDE SEQUENCE [LARGE SCALE GENOMIC DNA]</scope>
    <source>
        <strain evidence="2 3">DRI-13</strain>
    </source>
</reference>
<dbReference type="PANTHER" id="PTHR46066:SF2">
    <property type="entry name" value="CHITINASE DOMAIN-CONTAINING PROTEIN 1"/>
    <property type="match status" value="1"/>
</dbReference>
<dbReference type="KEGG" id="tfr:BR63_15750"/>
<dbReference type="SMART" id="SM00636">
    <property type="entry name" value="Glyco_18"/>
    <property type="match status" value="1"/>
</dbReference>
<dbReference type="InterPro" id="IPR012854">
    <property type="entry name" value="Cu_amine_oxidase-like_N"/>
</dbReference>
<dbReference type="GO" id="GO:0008061">
    <property type="term" value="F:chitin binding"/>
    <property type="evidence" value="ECO:0007669"/>
    <property type="project" value="InterPro"/>
</dbReference>
<dbReference type="Gene3D" id="3.20.20.80">
    <property type="entry name" value="Glycosidases"/>
    <property type="match status" value="1"/>
</dbReference>
<dbReference type="InterPro" id="IPR017853">
    <property type="entry name" value="GH"/>
</dbReference>
<dbReference type="InterPro" id="IPR011583">
    <property type="entry name" value="Chitinase_II/V-like_cat"/>
</dbReference>
<organism evidence="2 3">
    <name type="scientific">Thermanaerosceptrum fracticalcis</name>
    <dbReference type="NCBI Taxonomy" id="1712410"/>
    <lineage>
        <taxon>Bacteria</taxon>
        <taxon>Bacillati</taxon>
        <taxon>Bacillota</taxon>
        <taxon>Clostridia</taxon>
        <taxon>Eubacteriales</taxon>
        <taxon>Peptococcaceae</taxon>
        <taxon>Thermanaerosceptrum</taxon>
    </lineage>
</organism>
<dbReference type="OrthoDB" id="9769314at2"/>
<dbReference type="PANTHER" id="PTHR46066">
    <property type="entry name" value="CHITINASE DOMAIN-CONTAINING PROTEIN 1 FAMILY MEMBER"/>
    <property type="match status" value="1"/>
</dbReference>
<dbReference type="Proteomes" id="UP000515847">
    <property type="component" value="Chromosome"/>
</dbReference>
<dbReference type="InterPro" id="IPR036582">
    <property type="entry name" value="Mao_N_sf"/>
</dbReference>
<dbReference type="InterPro" id="IPR001223">
    <property type="entry name" value="Glyco_hydro18_cat"/>
</dbReference>
<feature type="domain" description="GH18" evidence="1">
    <location>
        <begin position="239"/>
        <end position="558"/>
    </location>
</feature>
<evidence type="ECO:0000259" key="1">
    <source>
        <dbReference type="PROSITE" id="PS51910"/>
    </source>
</evidence>
<dbReference type="RefSeq" id="WP_051965681.1">
    <property type="nucleotide sequence ID" value="NZ_CP045798.1"/>
</dbReference>
<name>A0A7G6E696_THEFR</name>
<dbReference type="GO" id="GO:0016787">
    <property type="term" value="F:hydrolase activity"/>
    <property type="evidence" value="ECO:0007669"/>
    <property type="project" value="UniProtKB-KW"/>
</dbReference>
<keyword evidence="3" id="KW-1185">Reference proteome</keyword>
<evidence type="ECO:0000313" key="3">
    <source>
        <dbReference type="Proteomes" id="UP000515847"/>
    </source>
</evidence>